<gene>
    <name evidence="1" type="ORF">JL106_05570</name>
</gene>
<dbReference type="PANTHER" id="PTHR34129">
    <property type="entry name" value="BLR1139 PROTEIN"/>
    <property type="match status" value="1"/>
</dbReference>
<name>A0A939BYL4_9ACTN</name>
<reference evidence="1" key="1">
    <citation type="submission" date="2021-01" db="EMBL/GenBank/DDBJ databases">
        <title>YIM 132084 draft genome.</title>
        <authorList>
            <person name="An D."/>
        </authorList>
    </citation>
    <scope>NUCLEOTIDE SEQUENCE</scope>
    <source>
        <strain evidence="1">YIM 132084</strain>
    </source>
</reference>
<accession>A0A939BYL4</accession>
<comment type="caution">
    <text evidence="1">The sequence shown here is derived from an EMBL/GenBank/DDBJ whole genome shotgun (WGS) entry which is preliminary data.</text>
</comment>
<dbReference type="InterPro" id="IPR009297">
    <property type="entry name" value="DUF952"/>
</dbReference>
<dbReference type="RefSeq" id="WP_205259718.1">
    <property type="nucleotide sequence ID" value="NZ_JAERWK010000008.1"/>
</dbReference>
<keyword evidence="2" id="KW-1185">Reference proteome</keyword>
<dbReference type="PANTHER" id="PTHR34129:SF1">
    <property type="entry name" value="DUF952 DOMAIN-CONTAINING PROTEIN"/>
    <property type="match status" value="1"/>
</dbReference>
<dbReference type="Pfam" id="PF06108">
    <property type="entry name" value="DUF952"/>
    <property type="match status" value="1"/>
</dbReference>
<dbReference type="SUPFAM" id="SSF56399">
    <property type="entry name" value="ADP-ribosylation"/>
    <property type="match status" value="1"/>
</dbReference>
<dbReference type="EMBL" id="JAERWK010000008">
    <property type="protein sequence ID" value="MBM9466751.1"/>
    <property type="molecule type" value="Genomic_DNA"/>
</dbReference>
<evidence type="ECO:0000313" key="1">
    <source>
        <dbReference type="EMBL" id="MBM9466751.1"/>
    </source>
</evidence>
<organism evidence="1 2">
    <name type="scientific">Nakamurella leprariae</name>
    <dbReference type="NCBI Taxonomy" id="2803911"/>
    <lineage>
        <taxon>Bacteria</taxon>
        <taxon>Bacillati</taxon>
        <taxon>Actinomycetota</taxon>
        <taxon>Actinomycetes</taxon>
        <taxon>Nakamurellales</taxon>
        <taxon>Nakamurellaceae</taxon>
        <taxon>Nakamurella</taxon>
    </lineage>
</organism>
<evidence type="ECO:0000313" key="2">
    <source>
        <dbReference type="Proteomes" id="UP000663792"/>
    </source>
</evidence>
<protein>
    <submittedName>
        <fullName evidence="1">DUF952 domain-containing protein</fullName>
    </submittedName>
</protein>
<dbReference type="AlphaFoldDB" id="A0A939BYL4"/>
<dbReference type="Proteomes" id="UP000663792">
    <property type="component" value="Unassembled WGS sequence"/>
</dbReference>
<proteinExistence type="predicted"/>
<dbReference type="Gene3D" id="3.20.170.20">
    <property type="entry name" value="Protein of unknown function DUF952"/>
    <property type="match status" value="1"/>
</dbReference>
<sequence>MNGQVDPNAAGRLLYHCATEADWAQARRDGESRVSTRGRTLEQEGFLHCSFASQVPWVLESFYADVTEPMVLLAIDPAAVGARVAVEAPAGPPGASGPSGAASAERGFPHLYGPLPVAAVVQVVTLTRTADGWAVPELRDRLD</sequence>